<dbReference type="SUPFAM" id="SSF88659">
    <property type="entry name" value="Sigma3 and sigma4 domains of RNA polymerase sigma factors"/>
    <property type="match status" value="1"/>
</dbReference>
<feature type="domain" description="RNA polymerase sigma-70 region 2" evidence="6">
    <location>
        <begin position="28"/>
        <end position="94"/>
    </location>
</feature>
<comment type="similarity">
    <text evidence="1">Belongs to the sigma-70 factor family. ECF subfamily.</text>
</comment>
<dbReference type="GO" id="GO:0016987">
    <property type="term" value="F:sigma factor activity"/>
    <property type="evidence" value="ECO:0007669"/>
    <property type="project" value="UniProtKB-KW"/>
</dbReference>
<organism evidence="9 10">
    <name type="scientific">Agromyces atrinae</name>
    <dbReference type="NCBI Taxonomy" id="592376"/>
    <lineage>
        <taxon>Bacteria</taxon>
        <taxon>Bacillati</taxon>
        <taxon>Actinomycetota</taxon>
        <taxon>Actinomycetes</taxon>
        <taxon>Micrococcales</taxon>
        <taxon>Microbacteriaceae</taxon>
        <taxon>Agromyces</taxon>
    </lineage>
</organism>
<proteinExistence type="inferred from homology"/>
<dbReference type="InterPro" id="IPR039425">
    <property type="entry name" value="RNA_pol_sigma-70-like"/>
</dbReference>
<evidence type="ECO:0000256" key="3">
    <source>
        <dbReference type="ARBA" id="ARBA00023082"/>
    </source>
</evidence>
<feature type="domain" description="RNA polymerase sigma factor 70 region 4 type 2" evidence="7">
    <location>
        <begin position="121"/>
        <end position="171"/>
    </location>
</feature>
<accession>A0A4Q2M8P0</accession>
<evidence type="ECO:0000256" key="4">
    <source>
        <dbReference type="ARBA" id="ARBA00023125"/>
    </source>
</evidence>
<dbReference type="Pfam" id="PF08281">
    <property type="entry name" value="Sigma70_r4_2"/>
    <property type="match status" value="1"/>
</dbReference>
<protein>
    <submittedName>
        <fullName evidence="8">RNA polymerase sigma-70 factor (ECF subfamily)</fullName>
    </submittedName>
    <submittedName>
        <fullName evidence="9">Sigma-70 family RNA polymerase sigma factor</fullName>
    </submittedName>
</protein>
<evidence type="ECO:0000256" key="5">
    <source>
        <dbReference type="ARBA" id="ARBA00023163"/>
    </source>
</evidence>
<evidence type="ECO:0000313" key="8">
    <source>
        <dbReference type="EMBL" id="NYD66043.1"/>
    </source>
</evidence>
<dbReference type="InterPro" id="IPR014284">
    <property type="entry name" value="RNA_pol_sigma-70_dom"/>
</dbReference>
<dbReference type="InterPro" id="IPR007627">
    <property type="entry name" value="RNA_pol_sigma70_r2"/>
</dbReference>
<dbReference type="NCBIfam" id="TIGR02937">
    <property type="entry name" value="sigma70-ECF"/>
    <property type="match status" value="1"/>
</dbReference>
<dbReference type="Gene3D" id="1.10.10.10">
    <property type="entry name" value="Winged helix-like DNA-binding domain superfamily/Winged helix DNA-binding domain"/>
    <property type="match status" value="1"/>
</dbReference>
<reference evidence="9 10" key="1">
    <citation type="submission" date="2019-01" db="EMBL/GenBank/DDBJ databases">
        <title>Agromyces.</title>
        <authorList>
            <person name="Li J."/>
        </authorList>
    </citation>
    <scope>NUCLEOTIDE SEQUENCE [LARGE SCALE GENOMIC DNA]</scope>
    <source>
        <strain evidence="9 10">DSM 23870</strain>
    </source>
</reference>
<dbReference type="OrthoDB" id="4184921at2"/>
<evidence type="ECO:0000259" key="6">
    <source>
        <dbReference type="Pfam" id="PF04542"/>
    </source>
</evidence>
<dbReference type="Pfam" id="PF04542">
    <property type="entry name" value="Sigma70_r2"/>
    <property type="match status" value="1"/>
</dbReference>
<comment type="caution">
    <text evidence="9">The sequence shown here is derived from an EMBL/GenBank/DDBJ whole genome shotgun (WGS) entry which is preliminary data.</text>
</comment>
<dbReference type="InterPro" id="IPR013324">
    <property type="entry name" value="RNA_pol_sigma_r3/r4-like"/>
</dbReference>
<sequence>MRADEDGPAQPVSSSTLDDEVHARYSVFYDAHYRRILRAAYNRVDDLDEAEDLTAEVFITAWRHRDDADMVFRLPWLYSTLRNHIGSEYRRRARAARRVERVGGELVDPDQFADSERSITVRRAIAELEPIDRELIWLAYWDELSRDEIASIVGYNSATLRVRLMRARRRLARALAHLDHTSPSTTAEGGER</sequence>
<dbReference type="EMBL" id="SDPM01000005">
    <property type="protein sequence ID" value="RXZ86371.1"/>
    <property type="molecule type" value="Genomic_DNA"/>
</dbReference>
<keyword evidence="5" id="KW-0804">Transcription</keyword>
<keyword evidence="4" id="KW-0238">DNA-binding</keyword>
<evidence type="ECO:0000256" key="2">
    <source>
        <dbReference type="ARBA" id="ARBA00023015"/>
    </source>
</evidence>
<dbReference type="GO" id="GO:0006352">
    <property type="term" value="P:DNA-templated transcription initiation"/>
    <property type="evidence" value="ECO:0007669"/>
    <property type="project" value="InterPro"/>
</dbReference>
<gene>
    <name evidence="8" type="ORF">BJ972_000562</name>
    <name evidence="9" type="ORF">ESP50_11485</name>
</gene>
<dbReference type="InterPro" id="IPR013325">
    <property type="entry name" value="RNA_pol_sigma_r2"/>
</dbReference>
<keyword evidence="10" id="KW-1185">Reference proteome</keyword>
<reference evidence="8 11" key="2">
    <citation type="submission" date="2020-07" db="EMBL/GenBank/DDBJ databases">
        <title>Sequencing the genomes of 1000 actinobacteria strains.</title>
        <authorList>
            <person name="Klenk H.-P."/>
        </authorList>
    </citation>
    <scope>NUCLEOTIDE SEQUENCE [LARGE SCALE GENOMIC DNA]</scope>
    <source>
        <strain evidence="8 11">DSM 23870</strain>
    </source>
</reference>
<dbReference type="EMBL" id="JACCBI010000001">
    <property type="protein sequence ID" value="NYD66043.1"/>
    <property type="molecule type" value="Genomic_DNA"/>
</dbReference>
<keyword evidence="2" id="KW-0805">Transcription regulation</keyword>
<evidence type="ECO:0000313" key="11">
    <source>
        <dbReference type="Proteomes" id="UP000581087"/>
    </source>
</evidence>
<dbReference type="Gene3D" id="1.10.1740.10">
    <property type="match status" value="1"/>
</dbReference>
<evidence type="ECO:0000313" key="10">
    <source>
        <dbReference type="Proteomes" id="UP000292686"/>
    </source>
</evidence>
<dbReference type="PANTHER" id="PTHR43133:SF8">
    <property type="entry name" value="RNA POLYMERASE SIGMA FACTOR HI_1459-RELATED"/>
    <property type="match status" value="1"/>
</dbReference>
<evidence type="ECO:0000256" key="1">
    <source>
        <dbReference type="ARBA" id="ARBA00010641"/>
    </source>
</evidence>
<dbReference type="Proteomes" id="UP000581087">
    <property type="component" value="Unassembled WGS sequence"/>
</dbReference>
<dbReference type="AlphaFoldDB" id="A0A4Q2M8P0"/>
<dbReference type="GO" id="GO:0003677">
    <property type="term" value="F:DNA binding"/>
    <property type="evidence" value="ECO:0007669"/>
    <property type="project" value="UniProtKB-KW"/>
</dbReference>
<dbReference type="Proteomes" id="UP000292686">
    <property type="component" value="Unassembled WGS sequence"/>
</dbReference>
<evidence type="ECO:0000313" key="9">
    <source>
        <dbReference type="EMBL" id="RXZ86371.1"/>
    </source>
</evidence>
<dbReference type="InterPro" id="IPR036388">
    <property type="entry name" value="WH-like_DNA-bd_sf"/>
</dbReference>
<evidence type="ECO:0000259" key="7">
    <source>
        <dbReference type="Pfam" id="PF08281"/>
    </source>
</evidence>
<dbReference type="SUPFAM" id="SSF88946">
    <property type="entry name" value="Sigma2 domain of RNA polymerase sigma factors"/>
    <property type="match status" value="1"/>
</dbReference>
<dbReference type="RefSeq" id="WP_129175238.1">
    <property type="nucleotide sequence ID" value="NZ_JACCBI010000001.1"/>
</dbReference>
<keyword evidence="3" id="KW-0731">Sigma factor</keyword>
<name>A0A4Q2M8P0_9MICO</name>
<dbReference type="InterPro" id="IPR013249">
    <property type="entry name" value="RNA_pol_sigma70_r4_t2"/>
</dbReference>
<dbReference type="PANTHER" id="PTHR43133">
    <property type="entry name" value="RNA POLYMERASE ECF-TYPE SIGMA FACTO"/>
    <property type="match status" value="1"/>
</dbReference>